<organism evidence="2 3">
    <name type="scientific">Lophiotrema nucula</name>
    <dbReference type="NCBI Taxonomy" id="690887"/>
    <lineage>
        <taxon>Eukaryota</taxon>
        <taxon>Fungi</taxon>
        <taxon>Dikarya</taxon>
        <taxon>Ascomycota</taxon>
        <taxon>Pezizomycotina</taxon>
        <taxon>Dothideomycetes</taxon>
        <taxon>Pleosporomycetidae</taxon>
        <taxon>Pleosporales</taxon>
        <taxon>Lophiotremataceae</taxon>
        <taxon>Lophiotrema</taxon>
    </lineage>
</organism>
<sequence>MTRYFDSDRKEEDAVYALQEFAKKARMIADNLEDAESRIRGGQALGRQLHEQICQLRDEAKIKDKKIADQRAKLSNNCKNIEDKNAELTDKDMDIGSLKGQIATLEARKKAEIDKEVRKTLAKFEGLSLEPTTVNNDHGKALDPETEAKMDKKSRVSAKGVPYVQHSRVLNPRVLGPHL</sequence>
<dbReference type="Proteomes" id="UP000799770">
    <property type="component" value="Unassembled WGS sequence"/>
</dbReference>
<feature type="compositionally biased region" description="Basic and acidic residues" evidence="1">
    <location>
        <begin position="137"/>
        <end position="154"/>
    </location>
</feature>
<proteinExistence type="predicted"/>
<name>A0A6A5ZW69_9PLEO</name>
<accession>A0A6A5ZW69</accession>
<dbReference type="AlphaFoldDB" id="A0A6A5ZW69"/>
<protein>
    <submittedName>
        <fullName evidence="2">Uncharacterized protein</fullName>
    </submittedName>
</protein>
<evidence type="ECO:0000256" key="1">
    <source>
        <dbReference type="SAM" id="MobiDB-lite"/>
    </source>
</evidence>
<reference evidence="2" key="1">
    <citation type="journal article" date="2020" name="Stud. Mycol.">
        <title>101 Dothideomycetes genomes: a test case for predicting lifestyles and emergence of pathogens.</title>
        <authorList>
            <person name="Haridas S."/>
            <person name="Albert R."/>
            <person name="Binder M."/>
            <person name="Bloem J."/>
            <person name="Labutti K."/>
            <person name="Salamov A."/>
            <person name="Andreopoulos B."/>
            <person name="Baker S."/>
            <person name="Barry K."/>
            <person name="Bills G."/>
            <person name="Bluhm B."/>
            <person name="Cannon C."/>
            <person name="Castanera R."/>
            <person name="Culley D."/>
            <person name="Daum C."/>
            <person name="Ezra D."/>
            <person name="Gonzalez J."/>
            <person name="Henrissat B."/>
            <person name="Kuo A."/>
            <person name="Liang C."/>
            <person name="Lipzen A."/>
            <person name="Lutzoni F."/>
            <person name="Magnuson J."/>
            <person name="Mondo S."/>
            <person name="Nolan M."/>
            <person name="Ohm R."/>
            <person name="Pangilinan J."/>
            <person name="Park H.-J."/>
            <person name="Ramirez L."/>
            <person name="Alfaro M."/>
            <person name="Sun H."/>
            <person name="Tritt A."/>
            <person name="Yoshinaga Y."/>
            <person name="Zwiers L.-H."/>
            <person name="Turgeon B."/>
            <person name="Goodwin S."/>
            <person name="Spatafora J."/>
            <person name="Crous P."/>
            <person name="Grigoriev I."/>
        </authorList>
    </citation>
    <scope>NUCLEOTIDE SEQUENCE</scope>
    <source>
        <strain evidence="2">CBS 627.86</strain>
    </source>
</reference>
<evidence type="ECO:0000313" key="2">
    <source>
        <dbReference type="EMBL" id="KAF2123194.1"/>
    </source>
</evidence>
<evidence type="ECO:0000313" key="3">
    <source>
        <dbReference type="Proteomes" id="UP000799770"/>
    </source>
</evidence>
<feature type="region of interest" description="Disordered" evidence="1">
    <location>
        <begin position="129"/>
        <end position="179"/>
    </location>
</feature>
<keyword evidence="3" id="KW-1185">Reference proteome</keyword>
<dbReference type="EMBL" id="ML977310">
    <property type="protein sequence ID" value="KAF2123194.1"/>
    <property type="molecule type" value="Genomic_DNA"/>
</dbReference>
<gene>
    <name evidence="2" type="ORF">BDV96DRAFT_15519</name>
</gene>